<dbReference type="GO" id="GO:0016020">
    <property type="term" value="C:membrane"/>
    <property type="evidence" value="ECO:0007669"/>
    <property type="project" value="UniProtKB-SubCell"/>
</dbReference>
<evidence type="ECO:0000256" key="3">
    <source>
        <dbReference type="ARBA" id="ARBA00022729"/>
    </source>
</evidence>
<dbReference type="SUPFAM" id="SSF50998">
    <property type="entry name" value="Quinoprotein alcohol dehydrogenase-like"/>
    <property type="match status" value="1"/>
</dbReference>
<dbReference type="AlphaFoldDB" id="A0A975PGU8"/>
<dbReference type="SUPFAM" id="SSF75011">
    <property type="entry name" value="3-carboxy-cis,cis-mucoante lactonizing enzyme"/>
    <property type="match status" value="1"/>
</dbReference>
<dbReference type="RefSeq" id="WP_211634437.1">
    <property type="nucleotide sequence ID" value="NZ_CP073100.1"/>
</dbReference>
<evidence type="ECO:0000313" key="8">
    <source>
        <dbReference type="Proteomes" id="UP000676169"/>
    </source>
</evidence>
<dbReference type="PANTHER" id="PTHR21419:SF30">
    <property type="entry name" value="IG-LIKE DOMAIN-CONTAINING PROTEIN"/>
    <property type="match status" value="1"/>
</dbReference>
<gene>
    <name evidence="7" type="ORF">KBB96_09395</name>
</gene>
<reference evidence="7" key="1">
    <citation type="submission" date="2021-04" db="EMBL/GenBank/DDBJ databases">
        <title>Luteolibacter sp. 32A isolated from the skin of an Anderson's salamander (Ambystoma andersonii).</title>
        <authorList>
            <person name="Spergser J."/>
            <person name="Busse H.-J."/>
        </authorList>
    </citation>
    <scope>NUCLEOTIDE SEQUENCE</scope>
    <source>
        <strain evidence="7">32A</strain>
    </source>
</reference>
<evidence type="ECO:0000256" key="5">
    <source>
        <dbReference type="ARBA" id="ARBA00023136"/>
    </source>
</evidence>
<keyword evidence="8" id="KW-1185">Reference proteome</keyword>
<dbReference type="InterPro" id="IPR028994">
    <property type="entry name" value="Integrin_alpha_N"/>
</dbReference>
<dbReference type="InterPro" id="IPR038081">
    <property type="entry name" value="CalX-like_sf"/>
</dbReference>
<dbReference type="InterPro" id="IPR011047">
    <property type="entry name" value="Quinoprotein_ADH-like_sf"/>
</dbReference>
<dbReference type="SUPFAM" id="SSF69318">
    <property type="entry name" value="Integrin alpha N-terminal domain"/>
    <property type="match status" value="1"/>
</dbReference>
<evidence type="ECO:0000313" key="7">
    <source>
        <dbReference type="EMBL" id="QUE53093.1"/>
    </source>
</evidence>
<keyword evidence="2" id="KW-0812">Transmembrane</keyword>
<feature type="signal peptide" evidence="6">
    <location>
        <begin position="1"/>
        <end position="21"/>
    </location>
</feature>
<evidence type="ECO:0000256" key="4">
    <source>
        <dbReference type="ARBA" id="ARBA00022989"/>
    </source>
</evidence>
<organism evidence="7 8">
    <name type="scientific">Luteolibacter ambystomatis</name>
    <dbReference type="NCBI Taxonomy" id="2824561"/>
    <lineage>
        <taxon>Bacteria</taxon>
        <taxon>Pseudomonadati</taxon>
        <taxon>Verrucomicrobiota</taxon>
        <taxon>Verrucomicrobiia</taxon>
        <taxon>Verrucomicrobiales</taxon>
        <taxon>Verrucomicrobiaceae</taxon>
        <taxon>Luteolibacter</taxon>
    </lineage>
</organism>
<dbReference type="SUPFAM" id="SSF141072">
    <property type="entry name" value="CalX-like"/>
    <property type="match status" value="2"/>
</dbReference>
<evidence type="ECO:0000256" key="6">
    <source>
        <dbReference type="SAM" id="SignalP"/>
    </source>
</evidence>
<accession>A0A975PGU8</accession>
<evidence type="ECO:0000256" key="2">
    <source>
        <dbReference type="ARBA" id="ARBA00022692"/>
    </source>
</evidence>
<dbReference type="Pfam" id="PF13517">
    <property type="entry name" value="FG-GAP_3"/>
    <property type="match status" value="1"/>
</dbReference>
<keyword evidence="5" id="KW-0472">Membrane</keyword>
<dbReference type="InterPro" id="IPR013517">
    <property type="entry name" value="FG-GAP"/>
</dbReference>
<keyword evidence="4" id="KW-1133">Transmembrane helix</keyword>
<sequence>MLRPILLSSLASISTLTAVHASPPRWEVPVSDSGYSTWGFTQFRGRMGAAGMFTLDTGNGPEIHVSATLETNGTAPDAANLGQFWYVMGWDPETHQLETRHVTTPSAAEGGAVPPYAAGPYEHFTGFQAAQVAGDETPEVLTCSLHGTVTVYDARTRVIVRTYALHPQGPVACFRAVDLTGDGVPEFITSSTGLLTVHDVAGTLLWSTADVSGGTFVVGQVDDDAAPEIIMPSGQVVDTVTHQTTAVVQPGHWDLVAVVDLNGDGIDELVGPVHGTTALEALDARHPSSPLWSQNMPGGTMTKLLVENIDDDPARELVVTSSTGPGLSVYRVDATGCEVKWRYPLTTGADISGLAVVPTDAGDGSRALLWSSLHPTAESGTSKSFMCVRTDTLEEIGTGSAGNFQLDGPFLPPVIGDVTGDGFADIVTASTLGKAGKQGGSIVVIDGLTRHPIAVSEQIWTRIEDVKLRDVDGDGRLEIIVTSSDTEVISAIRVYKFNASDKSFTFVYGSESPVDGNLYTRTEMADVDGDGVEEFISVNRSLEGDFPVDPHYPKPSGQPEGCYLTITKAPGKLKWRSAKLATAKSGFTCLAVADVDGDGNLEAVFGGGETGLFVVDLRTQVVELADPSVAARAVVADAAHRGFLVGTAAGKVARYTSSAPDTYVAGTMFTVSDQPVTGLVVDSPGGMWITSGGRFQYWADSSSPAWSAETRLSHVDGPPALVWNGRSLEAYLGYGYGISAFEVDADATDIRPHVAISLAGALAEGGAEGAVLKVELDFPTAEPLAVPFHLNGTAGYSDVFLAGVAAPVTGPRSLVIPAGQLSAYATVLAQEDALGEGTETFGVMLEGSDIYGVVPPGKASLPIADNDPVVTISPLLPTVLETWARDAAPAGWVLTRTGDLTKPQKVMVEIGGTATSGKDYRKLATLHTIPARKSSLTIPFNPLGDAIVELPETVTMTVLPGVGFGVPPAQGIGTIQLLDVSSFVSLDAPRTVPSGVEVTFRRYSGVIKPLTVAFIETKVTNGRPVQSRRRVTFREDRDTVVYSVRAGTKPFSGGITLVPDASYTSGGTTSVVFEVGR</sequence>
<dbReference type="Proteomes" id="UP000676169">
    <property type="component" value="Chromosome"/>
</dbReference>
<dbReference type="Gene3D" id="2.60.40.2030">
    <property type="match status" value="1"/>
</dbReference>
<proteinExistence type="predicted"/>
<dbReference type="EMBL" id="CP073100">
    <property type="protein sequence ID" value="QUE53093.1"/>
    <property type="molecule type" value="Genomic_DNA"/>
</dbReference>
<protein>
    <submittedName>
        <fullName evidence="7">VCBS repeat-containing protein</fullName>
    </submittedName>
</protein>
<feature type="chain" id="PRO_5037041089" evidence="6">
    <location>
        <begin position="22"/>
        <end position="1077"/>
    </location>
</feature>
<name>A0A975PGU8_9BACT</name>
<dbReference type="PANTHER" id="PTHR21419">
    <property type="match status" value="1"/>
</dbReference>
<evidence type="ECO:0000256" key="1">
    <source>
        <dbReference type="ARBA" id="ARBA00004167"/>
    </source>
</evidence>
<keyword evidence="3 6" id="KW-0732">Signal</keyword>
<comment type="subcellular location">
    <subcellularLocation>
        <location evidence="1">Membrane</location>
        <topology evidence="1">Single-pass membrane protein</topology>
    </subcellularLocation>
</comment>
<dbReference type="InterPro" id="IPR045232">
    <property type="entry name" value="FAM234"/>
</dbReference>
<dbReference type="KEGG" id="lamb:KBB96_09395"/>